<dbReference type="GO" id="GO:0006310">
    <property type="term" value="P:DNA recombination"/>
    <property type="evidence" value="ECO:0007669"/>
    <property type="project" value="InterPro"/>
</dbReference>
<dbReference type="Pfam" id="PF01368">
    <property type="entry name" value="DHH"/>
    <property type="match status" value="1"/>
</dbReference>
<dbReference type="EMBL" id="CP031517">
    <property type="protein sequence ID" value="QOS39838.1"/>
    <property type="molecule type" value="Genomic_DNA"/>
</dbReference>
<gene>
    <name evidence="10" type="primary">recJ</name>
    <name evidence="10" type="ORF">DYE49_04970</name>
    <name evidence="9" type="ORF">HNP77_000818</name>
</gene>
<evidence type="ECO:0000256" key="1">
    <source>
        <dbReference type="ARBA" id="ARBA00005915"/>
    </source>
</evidence>
<sequence>MSQWIKKEITKKEIEDMRLKYGLDSLSASILSRRNVTEGKDILYYMEDDLRFTHSPFLFNSMEDAVDRILDAREQGEKILIFGDRDVDGVTSTTVLYDCLSSMGIDVRYKLPSGDDAYGLSVQAIEDFEKEGGTLIITVDCGISNVQEIALAAEKGMDVIVADHHNAPETLPENAILIDPKLENSGYPFKDISGCAVAYKLVSALRFSESKWYKQEVTLLNVRPLNDASMIECIKLRNLIPVSRIDETVVPGTVSISHTRLPEYLKGQIILVWDENTIKKQLNNIFGSGIEFNFMDIRTEISRLFPQFSDSSLLRIKDMSKIARYGNHAPTEIGGFYNIYVTYVQQSLKKENPKLASLEEKDLQLVALAALADIMPMKNENRIFVKKGLESLNSGKVRNGLKELLSRLNLLGRHITSIDLSWNVVSNLNAAGRLGQPELAAELFLAKEPSVREATADRIIALNAQRKQLSVDAWNYGIMQAQASIPNYNGKLCVVMDPRINRGVCGLLAGRLVSTYDIPAMAVTVIDDMAIGSMRSCRDFNLTAFLNNLSHLFLNFGGHNAAAGFSLKKENLPELEKQLKILSGSIELSESEKDSYEVDAELPPAYITTDIIKICDRFEPYGEENPPLLFMAKNLTVTDGIAIGKGEKQHLKLNIQAGKTRWPALFWNEGDRLHKEIEIGDRVDILFNVERNVFNGVETLQLVLKDIKRSSGDMQ</sequence>
<evidence type="ECO:0000259" key="6">
    <source>
        <dbReference type="Pfam" id="PF01368"/>
    </source>
</evidence>
<dbReference type="Proteomes" id="UP000593591">
    <property type="component" value="Chromosome"/>
</dbReference>
<evidence type="ECO:0000313" key="10">
    <source>
        <dbReference type="EMBL" id="QOS39838.1"/>
    </source>
</evidence>
<evidence type="ECO:0000259" key="7">
    <source>
        <dbReference type="Pfam" id="PF02272"/>
    </source>
</evidence>
<evidence type="ECO:0000259" key="8">
    <source>
        <dbReference type="Pfam" id="PF17768"/>
    </source>
</evidence>
<name>A0A840SCA4_9SPIR</name>
<evidence type="ECO:0000313" key="12">
    <source>
        <dbReference type="Proteomes" id="UP000593591"/>
    </source>
</evidence>
<dbReference type="SUPFAM" id="SSF64182">
    <property type="entry name" value="DHH phosphoesterases"/>
    <property type="match status" value="2"/>
</dbReference>
<dbReference type="Gene3D" id="2.40.50.460">
    <property type="match status" value="1"/>
</dbReference>
<reference evidence="9 11" key="2">
    <citation type="submission" date="2020-08" db="EMBL/GenBank/DDBJ databases">
        <title>Genomic Encyclopedia of Type Strains, Phase IV (KMG-IV): sequencing the most valuable type-strain genomes for metagenomic binning, comparative biology and taxonomic classification.</title>
        <authorList>
            <person name="Goeker M."/>
        </authorList>
    </citation>
    <scope>NUCLEOTIDE SEQUENCE [LARGE SCALE GENOMIC DNA]</scope>
    <source>
        <strain evidence="9 11">DSM 103679</strain>
    </source>
</reference>
<keyword evidence="11" id="KW-1185">Reference proteome</keyword>
<dbReference type="GO" id="GO:0008409">
    <property type="term" value="F:5'-3' exonuclease activity"/>
    <property type="evidence" value="ECO:0007669"/>
    <property type="project" value="InterPro"/>
</dbReference>
<dbReference type="KEGG" id="trc:DYE49_04970"/>
<dbReference type="GO" id="GO:0003676">
    <property type="term" value="F:nucleic acid binding"/>
    <property type="evidence" value="ECO:0007669"/>
    <property type="project" value="InterPro"/>
</dbReference>
<evidence type="ECO:0000313" key="9">
    <source>
        <dbReference type="EMBL" id="MBB5218474.1"/>
    </source>
</evidence>
<dbReference type="Pfam" id="PF17768">
    <property type="entry name" value="RecJ_OB"/>
    <property type="match status" value="1"/>
</dbReference>
<dbReference type="Pfam" id="PF02272">
    <property type="entry name" value="DHHA1"/>
    <property type="match status" value="1"/>
</dbReference>
<reference evidence="10 12" key="1">
    <citation type="submission" date="2018-08" db="EMBL/GenBank/DDBJ databases">
        <title>The first complete genome of Treponema rectale (CHPAT), a commensal spirochete of the bovine rectum.</title>
        <authorList>
            <person name="Staton G.J."/>
            <person name="Clegg S.R."/>
            <person name="Carter S.D."/>
            <person name="Radford A.D."/>
            <person name="Darby A."/>
            <person name="Hall N."/>
            <person name="Birtles R.J."/>
            <person name="Evans N.J."/>
        </authorList>
    </citation>
    <scope>NUCLEOTIDE SEQUENCE [LARGE SCALE GENOMIC DNA]</scope>
    <source>
        <strain evidence="10 12">CHPA</strain>
    </source>
</reference>
<accession>A0A840SCA4</accession>
<dbReference type="AlphaFoldDB" id="A0A840SCA4"/>
<dbReference type="InterPro" id="IPR001667">
    <property type="entry name" value="DDH_dom"/>
</dbReference>
<dbReference type="InterPro" id="IPR038763">
    <property type="entry name" value="DHH_sf"/>
</dbReference>
<dbReference type="GO" id="GO:0006281">
    <property type="term" value="P:DNA repair"/>
    <property type="evidence" value="ECO:0007669"/>
    <property type="project" value="InterPro"/>
</dbReference>
<evidence type="ECO:0000256" key="2">
    <source>
        <dbReference type="ARBA" id="ARBA00019841"/>
    </source>
</evidence>
<dbReference type="EMBL" id="JACHFR010000001">
    <property type="protein sequence ID" value="MBB5218474.1"/>
    <property type="molecule type" value="Genomic_DNA"/>
</dbReference>
<dbReference type="PANTHER" id="PTHR30255:SF2">
    <property type="entry name" value="SINGLE-STRANDED-DNA-SPECIFIC EXONUCLEASE RECJ"/>
    <property type="match status" value="1"/>
</dbReference>
<feature type="domain" description="DDH" evidence="6">
    <location>
        <begin position="78"/>
        <end position="210"/>
    </location>
</feature>
<proteinExistence type="inferred from homology"/>
<dbReference type="InterPro" id="IPR051673">
    <property type="entry name" value="SSDNA_exonuclease_RecJ"/>
</dbReference>
<dbReference type="Gene3D" id="3.90.1640.30">
    <property type="match status" value="2"/>
</dbReference>
<protein>
    <recommendedName>
        <fullName evidence="2">Single-stranded-DNA-specific exonuclease RecJ</fullName>
    </recommendedName>
</protein>
<dbReference type="NCBIfam" id="TIGR00644">
    <property type="entry name" value="recJ"/>
    <property type="match status" value="1"/>
</dbReference>
<dbReference type="InterPro" id="IPR004610">
    <property type="entry name" value="RecJ"/>
</dbReference>
<organism evidence="9 11">
    <name type="scientific">Treponema rectale</name>
    <dbReference type="NCBI Taxonomy" id="744512"/>
    <lineage>
        <taxon>Bacteria</taxon>
        <taxon>Pseudomonadati</taxon>
        <taxon>Spirochaetota</taxon>
        <taxon>Spirochaetia</taxon>
        <taxon>Spirochaetales</taxon>
        <taxon>Treponemataceae</taxon>
        <taxon>Treponema</taxon>
    </lineage>
</organism>
<dbReference type="InterPro" id="IPR003156">
    <property type="entry name" value="DHHA1_dom"/>
</dbReference>
<keyword evidence="3" id="KW-0540">Nuclease</keyword>
<feature type="domain" description="DHHA1" evidence="7">
    <location>
        <begin position="490"/>
        <end position="579"/>
    </location>
</feature>
<dbReference type="RefSeq" id="WP_184651893.1">
    <property type="nucleotide sequence ID" value="NZ_JACHFR010000001.1"/>
</dbReference>
<evidence type="ECO:0000256" key="3">
    <source>
        <dbReference type="ARBA" id="ARBA00022722"/>
    </source>
</evidence>
<evidence type="ECO:0000313" key="11">
    <source>
        <dbReference type="Proteomes" id="UP000578697"/>
    </source>
</evidence>
<dbReference type="Proteomes" id="UP000578697">
    <property type="component" value="Unassembled WGS sequence"/>
</dbReference>
<keyword evidence="5 9" id="KW-0269">Exonuclease</keyword>
<dbReference type="PANTHER" id="PTHR30255">
    <property type="entry name" value="SINGLE-STRANDED-DNA-SPECIFIC EXONUCLEASE RECJ"/>
    <property type="match status" value="1"/>
</dbReference>
<comment type="similarity">
    <text evidence="1">Belongs to the RecJ family.</text>
</comment>
<feature type="domain" description="RecJ OB" evidence="8">
    <location>
        <begin position="598"/>
        <end position="706"/>
    </location>
</feature>
<evidence type="ECO:0000256" key="5">
    <source>
        <dbReference type="ARBA" id="ARBA00022839"/>
    </source>
</evidence>
<evidence type="ECO:0000256" key="4">
    <source>
        <dbReference type="ARBA" id="ARBA00022801"/>
    </source>
</evidence>
<keyword evidence="4 9" id="KW-0378">Hydrolase</keyword>
<dbReference type="InterPro" id="IPR041122">
    <property type="entry name" value="RecJ_OB"/>
</dbReference>